<accession>A0A8R1DS31</accession>
<feature type="domain" description="Tryptophan synthase beta chain-like PALP" evidence="2">
    <location>
        <begin position="60"/>
        <end position="141"/>
    </location>
</feature>
<evidence type="ECO:0000313" key="4">
    <source>
        <dbReference type="Proteomes" id="UP000005237"/>
    </source>
</evidence>
<proteinExistence type="predicted"/>
<dbReference type="Pfam" id="PF00291">
    <property type="entry name" value="PALP"/>
    <property type="match status" value="2"/>
</dbReference>
<reference evidence="3" key="2">
    <citation type="submission" date="2022-06" db="UniProtKB">
        <authorList>
            <consortium name="EnsemblMetazoa"/>
        </authorList>
    </citation>
    <scope>IDENTIFICATION</scope>
    <source>
        <strain evidence="3">DF5081</strain>
    </source>
</reference>
<dbReference type="PANTHER" id="PTHR10314">
    <property type="entry name" value="CYSTATHIONINE BETA-SYNTHASE"/>
    <property type="match status" value="1"/>
</dbReference>
<keyword evidence="4" id="KW-1185">Reference proteome</keyword>
<feature type="domain" description="Tryptophan synthase beta chain-like PALP" evidence="2">
    <location>
        <begin position="146"/>
        <end position="331"/>
    </location>
</feature>
<organism evidence="3 4">
    <name type="scientific">Caenorhabditis japonica</name>
    <dbReference type="NCBI Taxonomy" id="281687"/>
    <lineage>
        <taxon>Eukaryota</taxon>
        <taxon>Metazoa</taxon>
        <taxon>Ecdysozoa</taxon>
        <taxon>Nematoda</taxon>
        <taxon>Chromadorea</taxon>
        <taxon>Rhabditida</taxon>
        <taxon>Rhabditina</taxon>
        <taxon>Rhabditomorpha</taxon>
        <taxon>Rhabditoidea</taxon>
        <taxon>Rhabditidae</taxon>
        <taxon>Peloderinae</taxon>
        <taxon>Caenorhabditis</taxon>
    </lineage>
</organism>
<dbReference type="SUPFAM" id="SSF53686">
    <property type="entry name" value="Tryptophan synthase beta subunit-like PLP-dependent enzymes"/>
    <property type="match status" value="1"/>
</dbReference>
<evidence type="ECO:0000256" key="1">
    <source>
        <dbReference type="SAM" id="SignalP"/>
    </source>
</evidence>
<dbReference type="GO" id="GO:0019344">
    <property type="term" value="P:cysteine biosynthetic process"/>
    <property type="evidence" value="ECO:0007669"/>
    <property type="project" value="UniProtKB-ARBA"/>
</dbReference>
<dbReference type="InterPro" id="IPR001926">
    <property type="entry name" value="TrpB-like_PALP"/>
</dbReference>
<feature type="signal peptide" evidence="1">
    <location>
        <begin position="1"/>
        <end position="19"/>
    </location>
</feature>
<reference evidence="4" key="1">
    <citation type="submission" date="2010-08" db="EMBL/GenBank/DDBJ databases">
        <authorList>
            <consortium name="Caenorhabditis japonica Sequencing Consortium"/>
            <person name="Wilson R.K."/>
        </authorList>
    </citation>
    <scope>NUCLEOTIDE SEQUENCE [LARGE SCALE GENOMIC DNA]</scope>
    <source>
        <strain evidence="4">DF5081</strain>
    </source>
</reference>
<dbReference type="EnsemblMetazoa" id="CJA09170.1">
    <property type="protein sequence ID" value="CJA09170.1"/>
    <property type="gene ID" value="WBGene00128375"/>
</dbReference>
<feature type="chain" id="PRO_5035771924" description="Tryptophan synthase beta chain-like PALP domain-containing protein" evidence="1">
    <location>
        <begin position="20"/>
        <end position="397"/>
    </location>
</feature>
<dbReference type="InterPro" id="IPR050214">
    <property type="entry name" value="Cys_Synth/Cystath_Beta-Synth"/>
</dbReference>
<evidence type="ECO:0000313" key="3">
    <source>
        <dbReference type="EnsemblMetazoa" id="CJA09170.1"/>
    </source>
</evidence>
<dbReference type="AlphaFoldDB" id="A0A8R1DS31"/>
<evidence type="ECO:0000259" key="2">
    <source>
        <dbReference type="Pfam" id="PF00291"/>
    </source>
</evidence>
<keyword evidence="1" id="KW-0732">Signal</keyword>
<dbReference type="Proteomes" id="UP000005237">
    <property type="component" value="Unassembled WGS sequence"/>
</dbReference>
<sequence>MLADHIFLALFLLIFTANSLLVISDSGNSRISTAPADELTKNKSWSRWAIQKLWHERSLMGVTPIHAVSPPTRPHIRIVFKNESASPTGSLKHRYAWALMMWALLEGHIRNGTHIFEASSGNTACSLGYMCKLLGLRFTAVRLIRAEKLARQSGGFFMNQFKNAYYAEDFHESGNSHHKSGNLMHELMEQLDGRSPDFFVHPAGTGGTISSVGRYVKKYGLETEIVLADTEFSVYYDYVLHGNFTKDSGASQWVSPGMAGIGYGSMGPAKIAHTTSLDPAVIDRVLKIPDLASTAAMHVARDLGISGGTSTGVNFLAALHIAAQNNNKEIVIATILADSGKYYEATYLDRRWIAEKFQAHGGLEIYDCWVLVIKNSWNSGSDPLEDGRVKCSVTTNF</sequence>
<name>A0A8R1DS31_CAEJA</name>
<protein>
    <recommendedName>
        <fullName evidence="2">Tryptophan synthase beta chain-like PALP domain-containing protein</fullName>
    </recommendedName>
</protein>
<dbReference type="Gene3D" id="3.40.50.1100">
    <property type="match status" value="2"/>
</dbReference>
<dbReference type="InterPro" id="IPR036052">
    <property type="entry name" value="TrpB-like_PALP_sf"/>
</dbReference>